<reference evidence="2" key="1">
    <citation type="journal article" date="2021" name="Sci. Adv.">
        <title>The American lobster genome reveals insights on longevity, neural, and immune adaptations.</title>
        <authorList>
            <person name="Polinski J.M."/>
            <person name="Zimin A.V."/>
            <person name="Clark K.F."/>
            <person name="Kohn A.B."/>
            <person name="Sadowski N."/>
            <person name="Timp W."/>
            <person name="Ptitsyn A."/>
            <person name="Khanna P."/>
            <person name="Romanova D.Y."/>
            <person name="Williams P."/>
            <person name="Greenwood S.J."/>
            <person name="Moroz L.L."/>
            <person name="Walt D.R."/>
            <person name="Bodnar A.G."/>
        </authorList>
    </citation>
    <scope>NUCLEOTIDE SEQUENCE</scope>
    <source>
        <strain evidence="2">GMGI-L3</strain>
    </source>
</reference>
<evidence type="ECO:0000256" key="1">
    <source>
        <dbReference type="SAM" id="Phobius"/>
    </source>
</evidence>
<keyword evidence="3" id="KW-1185">Reference proteome</keyword>
<dbReference type="EMBL" id="JAHLQT010012106">
    <property type="protein sequence ID" value="KAG7171493.1"/>
    <property type="molecule type" value="Genomic_DNA"/>
</dbReference>
<evidence type="ECO:0000313" key="3">
    <source>
        <dbReference type="Proteomes" id="UP000747542"/>
    </source>
</evidence>
<keyword evidence="1" id="KW-1133">Transmembrane helix</keyword>
<accession>A0A8J5N1H7</accession>
<feature type="transmembrane region" description="Helical" evidence="1">
    <location>
        <begin position="12"/>
        <end position="29"/>
    </location>
</feature>
<dbReference type="Proteomes" id="UP000747542">
    <property type="component" value="Unassembled WGS sequence"/>
</dbReference>
<organism evidence="2 3">
    <name type="scientific">Homarus americanus</name>
    <name type="common">American lobster</name>
    <dbReference type="NCBI Taxonomy" id="6706"/>
    <lineage>
        <taxon>Eukaryota</taxon>
        <taxon>Metazoa</taxon>
        <taxon>Ecdysozoa</taxon>
        <taxon>Arthropoda</taxon>
        <taxon>Crustacea</taxon>
        <taxon>Multicrustacea</taxon>
        <taxon>Malacostraca</taxon>
        <taxon>Eumalacostraca</taxon>
        <taxon>Eucarida</taxon>
        <taxon>Decapoda</taxon>
        <taxon>Pleocyemata</taxon>
        <taxon>Astacidea</taxon>
        <taxon>Nephropoidea</taxon>
        <taxon>Nephropidae</taxon>
        <taxon>Homarus</taxon>
    </lineage>
</organism>
<name>A0A8J5N1H7_HOMAM</name>
<keyword evidence="1" id="KW-0472">Membrane</keyword>
<feature type="non-terminal residue" evidence="2">
    <location>
        <position position="30"/>
    </location>
</feature>
<sequence length="30" mass="3535">MNNFLRSSNVTYIITVPVHFLPMNCYFLSI</sequence>
<dbReference type="AlphaFoldDB" id="A0A8J5N1H7"/>
<gene>
    <name evidence="2" type="ORF">Hamer_G018614</name>
</gene>
<proteinExistence type="predicted"/>
<evidence type="ECO:0000313" key="2">
    <source>
        <dbReference type="EMBL" id="KAG7171493.1"/>
    </source>
</evidence>
<comment type="caution">
    <text evidence="2">The sequence shown here is derived from an EMBL/GenBank/DDBJ whole genome shotgun (WGS) entry which is preliminary data.</text>
</comment>
<keyword evidence="1" id="KW-0812">Transmembrane</keyword>
<protein>
    <submittedName>
        <fullName evidence="2">Uncharacterized protein</fullName>
    </submittedName>
</protein>